<dbReference type="EMBL" id="JAEMNX010000001">
    <property type="protein sequence ID" value="MBJ7536110.1"/>
    <property type="molecule type" value="Genomic_DNA"/>
</dbReference>
<dbReference type="PRINTS" id="PR00039">
    <property type="entry name" value="HTHLYSR"/>
</dbReference>
<dbReference type="PANTHER" id="PTHR30126:SF77">
    <property type="entry name" value="TRANSCRIPTIONAL REGULATORY PROTEIN"/>
    <property type="match status" value="1"/>
</dbReference>
<dbReference type="FunFam" id="1.10.10.10:FF:000001">
    <property type="entry name" value="LysR family transcriptional regulator"/>
    <property type="match status" value="1"/>
</dbReference>
<evidence type="ECO:0000256" key="4">
    <source>
        <dbReference type="ARBA" id="ARBA00023163"/>
    </source>
</evidence>
<evidence type="ECO:0000313" key="6">
    <source>
        <dbReference type="EMBL" id="MBJ7536110.1"/>
    </source>
</evidence>
<keyword evidence="2" id="KW-0805">Transcription regulation</keyword>
<dbReference type="InterPro" id="IPR036388">
    <property type="entry name" value="WH-like_DNA-bd_sf"/>
</dbReference>
<dbReference type="Gene3D" id="1.10.10.10">
    <property type="entry name" value="Winged helix-like DNA-binding domain superfamily/Winged helix DNA-binding domain"/>
    <property type="match status" value="1"/>
</dbReference>
<evidence type="ECO:0000256" key="1">
    <source>
        <dbReference type="ARBA" id="ARBA00009437"/>
    </source>
</evidence>
<keyword evidence="7" id="KW-1185">Reference proteome</keyword>
<dbReference type="PANTHER" id="PTHR30126">
    <property type="entry name" value="HTH-TYPE TRANSCRIPTIONAL REGULATOR"/>
    <property type="match status" value="1"/>
</dbReference>
<comment type="caution">
    <text evidence="6">The sequence shown here is derived from an EMBL/GenBank/DDBJ whole genome shotgun (WGS) entry which is preliminary data.</text>
</comment>
<dbReference type="InterPro" id="IPR005119">
    <property type="entry name" value="LysR_subst-bd"/>
</dbReference>
<dbReference type="Pfam" id="PF00126">
    <property type="entry name" value="HTH_1"/>
    <property type="match status" value="1"/>
</dbReference>
<dbReference type="Proteomes" id="UP000628710">
    <property type="component" value="Unassembled WGS sequence"/>
</dbReference>
<gene>
    <name evidence="6" type="ORF">I8J31_00305</name>
</gene>
<evidence type="ECO:0000313" key="7">
    <source>
        <dbReference type="Proteomes" id="UP000628710"/>
    </source>
</evidence>
<dbReference type="SUPFAM" id="SSF53850">
    <property type="entry name" value="Periplasmic binding protein-like II"/>
    <property type="match status" value="1"/>
</dbReference>
<dbReference type="RefSeq" id="WP_199466194.1">
    <property type="nucleotide sequence ID" value="NZ_JAEMNX010000001.1"/>
</dbReference>
<reference evidence="6" key="1">
    <citation type="submission" date="2020-12" db="EMBL/GenBank/DDBJ databases">
        <title>Marinomonas arctica sp. nov., a psychrotolerant bacterium isolated from the Arctic.</title>
        <authorList>
            <person name="Zhang Y."/>
        </authorList>
    </citation>
    <scope>NUCLEOTIDE SEQUENCE</scope>
    <source>
        <strain evidence="6">C1424</strain>
    </source>
</reference>
<dbReference type="PROSITE" id="PS50931">
    <property type="entry name" value="HTH_LYSR"/>
    <property type="match status" value="1"/>
</dbReference>
<sequence>MNFDQLKTFLWVAKLGGVRRAAKQMNLSQPAVSARISALEEELGIKLFDRQKSGVVLTKEGLLLRSHAERVESYLSQIRAELTPSEEVKGTLRIGVAETIAQSWLSEFLSALRKHYPKLVVELSVDITMNLRDQLLSRNMDVVILMGPLSEGNVENIILPSFKLGWFCHPSTKNQDLGSTPIISFSRLSRPYQELMSELMQRYREVGQVFPSTSLSTTFEMIAAGIGVGVLPIQLAQRFIETKRLIPFNPGWVPNDLIFTASYLNDPLDHTVHQVAKLALQIAEEYDQRTNMAF</sequence>
<evidence type="ECO:0000256" key="3">
    <source>
        <dbReference type="ARBA" id="ARBA00023125"/>
    </source>
</evidence>
<dbReference type="InterPro" id="IPR036390">
    <property type="entry name" value="WH_DNA-bd_sf"/>
</dbReference>
<feature type="domain" description="HTH lysR-type" evidence="5">
    <location>
        <begin position="1"/>
        <end position="58"/>
    </location>
</feature>
<dbReference type="Gene3D" id="3.40.190.10">
    <property type="entry name" value="Periplasmic binding protein-like II"/>
    <property type="match status" value="2"/>
</dbReference>
<dbReference type="InterPro" id="IPR000847">
    <property type="entry name" value="LysR_HTH_N"/>
</dbReference>
<organism evidence="6 7">
    <name type="scientific">Marinomonas transparens</name>
    <dbReference type="NCBI Taxonomy" id="2795388"/>
    <lineage>
        <taxon>Bacteria</taxon>
        <taxon>Pseudomonadati</taxon>
        <taxon>Pseudomonadota</taxon>
        <taxon>Gammaproteobacteria</taxon>
        <taxon>Oceanospirillales</taxon>
        <taxon>Oceanospirillaceae</taxon>
        <taxon>Marinomonas</taxon>
    </lineage>
</organism>
<evidence type="ECO:0000256" key="2">
    <source>
        <dbReference type="ARBA" id="ARBA00023015"/>
    </source>
</evidence>
<name>A0A934MY59_9GAMM</name>
<dbReference type="CDD" id="cd05466">
    <property type="entry name" value="PBP2_LTTR_substrate"/>
    <property type="match status" value="1"/>
</dbReference>
<dbReference type="GO" id="GO:0003700">
    <property type="term" value="F:DNA-binding transcription factor activity"/>
    <property type="evidence" value="ECO:0007669"/>
    <property type="project" value="InterPro"/>
</dbReference>
<keyword evidence="3" id="KW-0238">DNA-binding</keyword>
<dbReference type="Pfam" id="PF03466">
    <property type="entry name" value="LysR_substrate"/>
    <property type="match status" value="1"/>
</dbReference>
<proteinExistence type="inferred from homology"/>
<dbReference type="SUPFAM" id="SSF46785">
    <property type="entry name" value="Winged helix' DNA-binding domain"/>
    <property type="match status" value="1"/>
</dbReference>
<comment type="similarity">
    <text evidence="1">Belongs to the LysR transcriptional regulatory family.</text>
</comment>
<protein>
    <submittedName>
        <fullName evidence="6">LysR family transcriptional regulator</fullName>
    </submittedName>
</protein>
<accession>A0A934MY59</accession>
<dbReference type="AlphaFoldDB" id="A0A934MY59"/>
<keyword evidence="4" id="KW-0804">Transcription</keyword>
<dbReference type="GO" id="GO:0000976">
    <property type="term" value="F:transcription cis-regulatory region binding"/>
    <property type="evidence" value="ECO:0007669"/>
    <property type="project" value="TreeGrafter"/>
</dbReference>
<evidence type="ECO:0000259" key="5">
    <source>
        <dbReference type="PROSITE" id="PS50931"/>
    </source>
</evidence>